<dbReference type="InterPro" id="IPR029068">
    <property type="entry name" value="Glyas_Bleomycin-R_OHBP_Dase"/>
</dbReference>
<dbReference type="AlphaFoldDB" id="A0A4S1WCR6"/>
<protein>
    <submittedName>
        <fullName evidence="2">Glyoxalase</fullName>
    </submittedName>
</protein>
<comment type="caution">
    <text evidence="2">The sequence shown here is derived from an EMBL/GenBank/DDBJ whole genome shotgun (WGS) entry which is preliminary data.</text>
</comment>
<dbReference type="Gene3D" id="3.10.180.10">
    <property type="entry name" value="2,3-Dihydroxybiphenyl 1,2-Dioxygenase, domain 1"/>
    <property type="match status" value="1"/>
</dbReference>
<dbReference type="EMBL" id="SRXU01000006">
    <property type="protein sequence ID" value="TGX40751.1"/>
    <property type="molecule type" value="Genomic_DNA"/>
</dbReference>
<proteinExistence type="predicted"/>
<keyword evidence="3" id="KW-1185">Reference proteome</keyword>
<dbReference type="OrthoDB" id="9798430at2"/>
<dbReference type="Pfam" id="PF00903">
    <property type="entry name" value="Glyoxalase"/>
    <property type="match status" value="1"/>
</dbReference>
<name>A0A4S1WCR6_9SPHN</name>
<evidence type="ECO:0000313" key="3">
    <source>
        <dbReference type="Proteomes" id="UP000309848"/>
    </source>
</evidence>
<organism evidence="2 3">
    <name type="scientific">Sphingomonas naasensis</name>
    <dbReference type="NCBI Taxonomy" id="1344951"/>
    <lineage>
        <taxon>Bacteria</taxon>
        <taxon>Pseudomonadati</taxon>
        <taxon>Pseudomonadota</taxon>
        <taxon>Alphaproteobacteria</taxon>
        <taxon>Sphingomonadales</taxon>
        <taxon>Sphingomonadaceae</taxon>
        <taxon>Sphingomonas</taxon>
    </lineage>
</organism>
<evidence type="ECO:0000313" key="2">
    <source>
        <dbReference type="EMBL" id="TGX40751.1"/>
    </source>
</evidence>
<sequence>MSIPTGTELARPFVPAKDFARSKAFYEALGFETLLDGEVAIFGIGASSFLLQNYYQEEWANNFMMQLMVDDLDAWWRHITALDLPGRFGVPAPRAPAMQPWGLRIAYVIDPSGVLWHVAARRSGNAAD</sequence>
<dbReference type="Proteomes" id="UP000309848">
    <property type="component" value="Unassembled WGS sequence"/>
</dbReference>
<dbReference type="SUPFAM" id="SSF54593">
    <property type="entry name" value="Glyoxalase/Bleomycin resistance protein/Dihydroxybiphenyl dioxygenase"/>
    <property type="match status" value="1"/>
</dbReference>
<evidence type="ECO:0000259" key="1">
    <source>
        <dbReference type="Pfam" id="PF00903"/>
    </source>
</evidence>
<dbReference type="InterPro" id="IPR004360">
    <property type="entry name" value="Glyas_Fos-R_dOase_dom"/>
</dbReference>
<reference evidence="2 3" key="1">
    <citation type="submission" date="2019-04" db="EMBL/GenBank/DDBJ databases">
        <title>Sphingomonas psychrotolerans sp. nov., isolated from soil in the Tianshan Mountains, Xinjiang, China.</title>
        <authorList>
            <person name="Luo Y."/>
            <person name="Sheng H."/>
        </authorList>
    </citation>
    <scope>NUCLEOTIDE SEQUENCE [LARGE SCALE GENOMIC DNA]</scope>
    <source>
        <strain evidence="2 3">KIS18-15</strain>
    </source>
</reference>
<dbReference type="RefSeq" id="WP_135986302.1">
    <property type="nucleotide sequence ID" value="NZ_JAASQM010000005.1"/>
</dbReference>
<feature type="domain" description="Glyoxalase/fosfomycin resistance/dioxygenase" evidence="1">
    <location>
        <begin position="14"/>
        <end position="117"/>
    </location>
</feature>
<accession>A0A4S1WCR6</accession>
<gene>
    <name evidence="2" type="ORF">E5A74_14805</name>
</gene>